<keyword evidence="4 5" id="KW-0472">Membrane</keyword>
<feature type="transmembrane region" description="Helical" evidence="5">
    <location>
        <begin position="196"/>
        <end position="216"/>
    </location>
</feature>
<dbReference type="RefSeq" id="WP_303908283.1">
    <property type="nucleotide sequence ID" value="NZ_DYXC01000148.1"/>
</dbReference>
<dbReference type="Proteomes" id="UP000703315">
    <property type="component" value="Unassembled WGS sequence"/>
</dbReference>
<evidence type="ECO:0000259" key="6">
    <source>
        <dbReference type="PROSITE" id="PS50850"/>
    </source>
</evidence>
<keyword evidence="2 5" id="KW-0812">Transmembrane</keyword>
<reference evidence="7" key="1">
    <citation type="journal article" date="2021" name="PeerJ">
        <title>Extensive microbial diversity within the chicken gut microbiome revealed by metagenomics and culture.</title>
        <authorList>
            <person name="Gilroy R."/>
            <person name="Ravi A."/>
            <person name="Getino M."/>
            <person name="Pursley I."/>
            <person name="Horton D.L."/>
            <person name="Alikhan N.F."/>
            <person name="Baker D."/>
            <person name="Gharbi K."/>
            <person name="Hall N."/>
            <person name="Watson M."/>
            <person name="Adriaenssens E.M."/>
            <person name="Foster-Nyarko E."/>
            <person name="Jarju S."/>
            <person name="Secka A."/>
            <person name="Antonio M."/>
            <person name="Oren A."/>
            <person name="Chaudhuri R.R."/>
            <person name="La Ragione R."/>
            <person name="Hildebrand F."/>
            <person name="Pallen M.J."/>
        </authorList>
    </citation>
    <scope>NUCLEOTIDE SEQUENCE</scope>
    <source>
        <strain evidence="7">ChiHjej13B12-14962</strain>
    </source>
</reference>
<dbReference type="PROSITE" id="PS50850">
    <property type="entry name" value="MFS"/>
    <property type="match status" value="1"/>
</dbReference>
<feature type="transmembrane region" description="Helical" evidence="5">
    <location>
        <begin position="27"/>
        <end position="46"/>
    </location>
</feature>
<feature type="transmembrane region" description="Helical" evidence="5">
    <location>
        <begin position="116"/>
        <end position="136"/>
    </location>
</feature>
<dbReference type="GO" id="GO:0046943">
    <property type="term" value="F:carboxylic acid transmembrane transporter activity"/>
    <property type="evidence" value="ECO:0007669"/>
    <property type="project" value="TreeGrafter"/>
</dbReference>
<feature type="transmembrane region" description="Helical" evidence="5">
    <location>
        <begin position="285"/>
        <end position="303"/>
    </location>
</feature>
<organism evidence="7 8">
    <name type="scientific">Enteractinococcus helveticum</name>
    <dbReference type="NCBI Taxonomy" id="1837282"/>
    <lineage>
        <taxon>Bacteria</taxon>
        <taxon>Bacillati</taxon>
        <taxon>Actinomycetota</taxon>
        <taxon>Actinomycetes</taxon>
        <taxon>Micrococcales</taxon>
        <taxon>Micrococcaceae</taxon>
    </lineage>
</organism>
<comment type="subcellular location">
    <subcellularLocation>
        <location evidence="1">Cell membrane</location>
        <topology evidence="1">Multi-pass membrane protein</topology>
    </subcellularLocation>
</comment>
<dbReference type="PANTHER" id="PTHR23508">
    <property type="entry name" value="CARBOXYLIC ACID TRANSPORTER PROTEIN HOMOLOG"/>
    <property type="match status" value="1"/>
</dbReference>
<dbReference type="InterPro" id="IPR020846">
    <property type="entry name" value="MFS_dom"/>
</dbReference>
<protein>
    <submittedName>
        <fullName evidence="7">MFS transporter</fullName>
    </submittedName>
</protein>
<evidence type="ECO:0000313" key="8">
    <source>
        <dbReference type="Proteomes" id="UP000703315"/>
    </source>
</evidence>
<dbReference type="InterPro" id="IPR005829">
    <property type="entry name" value="Sugar_transporter_CS"/>
</dbReference>
<dbReference type="InterPro" id="IPR036259">
    <property type="entry name" value="MFS_trans_sf"/>
</dbReference>
<dbReference type="GO" id="GO:0005886">
    <property type="term" value="C:plasma membrane"/>
    <property type="evidence" value="ECO:0007669"/>
    <property type="project" value="UniProtKB-SubCell"/>
</dbReference>
<sequence length="396" mass="41109">MVTGGFIFMGIGALISGRLSDLLGRKVVLIAAGLLFAIGTGLGGTSPDFNMFMIWRFLACLGIGAVLPTGVALLSDLIPGKQRAAMVAASYAGLGIGTSLGAVLAGFVLPTLGWQTLMYLGGILPLVFITLIWLIIPESPIFLAHKGHHGRARHALLRINPRINVESIDLASAEISSHSTRGMKQLLTSTFRRTTIALWVFAFFSLGTQMVIVQYLPLLLQQPSPGLDTAQSSTIFALYGFASVLSMLLLGSVLVKLPMYRTVAVAITLAALTAVLVSVTSDAGFGTLLITLTAAGFFIPAAVGPTRNVLTVGAYPADLKGTGLGVMELYARLGSAGLGAAGGVVAGAGIGLGGFFLVLLVPLGILGGSLGVLKRSQQRKTKQAHAEEKPLVNSLT</sequence>
<dbReference type="EMBL" id="DYXC01000148">
    <property type="protein sequence ID" value="HJF15695.1"/>
    <property type="molecule type" value="Genomic_DNA"/>
</dbReference>
<dbReference type="SUPFAM" id="SSF103473">
    <property type="entry name" value="MFS general substrate transporter"/>
    <property type="match status" value="1"/>
</dbReference>
<feature type="transmembrane region" description="Helical" evidence="5">
    <location>
        <begin position="329"/>
        <end position="348"/>
    </location>
</feature>
<name>A0A921K878_9MICC</name>
<keyword evidence="3 5" id="KW-1133">Transmembrane helix</keyword>
<feature type="transmembrane region" description="Helical" evidence="5">
    <location>
        <begin position="262"/>
        <end position="279"/>
    </location>
</feature>
<evidence type="ECO:0000256" key="5">
    <source>
        <dbReference type="SAM" id="Phobius"/>
    </source>
</evidence>
<evidence type="ECO:0000256" key="2">
    <source>
        <dbReference type="ARBA" id="ARBA00022692"/>
    </source>
</evidence>
<comment type="caution">
    <text evidence="7">The sequence shown here is derived from an EMBL/GenBank/DDBJ whole genome shotgun (WGS) entry which is preliminary data.</text>
</comment>
<dbReference type="AlphaFoldDB" id="A0A921K878"/>
<dbReference type="PROSITE" id="PS00216">
    <property type="entry name" value="SUGAR_TRANSPORT_1"/>
    <property type="match status" value="1"/>
</dbReference>
<evidence type="ECO:0000256" key="4">
    <source>
        <dbReference type="ARBA" id="ARBA00023136"/>
    </source>
</evidence>
<evidence type="ECO:0000313" key="7">
    <source>
        <dbReference type="EMBL" id="HJF15695.1"/>
    </source>
</evidence>
<reference evidence="7" key="2">
    <citation type="submission" date="2021-09" db="EMBL/GenBank/DDBJ databases">
        <authorList>
            <person name="Gilroy R."/>
        </authorList>
    </citation>
    <scope>NUCLEOTIDE SEQUENCE</scope>
    <source>
        <strain evidence="7">ChiHjej13B12-14962</strain>
    </source>
</reference>
<feature type="transmembrane region" description="Helical" evidence="5">
    <location>
        <begin position="236"/>
        <end position="255"/>
    </location>
</feature>
<proteinExistence type="predicted"/>
<feature type="domain" description="Major facilitator superfamily (MFS) profile" evidence="6">
    <location>
        <begin position="1"/>
        <end position="379"/>
    </location>
</feature>
<evidence type="ECO:0000256" key="1">
    <source>
        <dbReference type="ARBA" id="ARBA00004651"/>
    </source>
</evidence>
<feature type="transmembrane region" description="Helical" evidence="5">
    <location>
        <begin position="52"/>
        <end position="74"/>
    </location>
</feature>
<dbReference type="Gene3D" id="1.20.1250.20">
    <property type="entry name" value="MFS general substrate transporter like domains"/>
    <property type="match status" value="1"/>
</dbReference>
<feature type="transmembrane region" description="Helical" evidence="5">
    <location>
        <begin position="86"/>
        <end position="110"/>
    </location>
</feature>
<gene>
    <name evidence="7" type="ORF">K8V32_13030</name>
</gene>
<evidence type="ECO:0000256" key="3">
    <source>
        <dbReference type="ARBA" id="ARBA00022989"/>
    </source>
</evidence>
<accession>A0A921K878</accession>
<dbReference type="InterPro" id="IPR011701">
    <property type="entry name" value="MFS"/>
</dbReference>
<dbReference type="Pfam" id="PF07690">
    <property type="entry name" value="MFS_1"/>
    <property type="match status" value="1"/>
</dbReference>
<dbReference type="PANTHER" id="PTHR23508:SF10">
    <property type="entry name" value="CARBOXYLIC ACID TRANSPORTER PROTEIN HOMOLOG"/>
    <property type="match status" value="1"/>
</dbReference>
<feature type="transmembrane region" description="Helical" evidence="5">
    <location>
        <begin position="354"/>
        <end position="373"/>
    </location>
</feature>